<dbReference type="AlphaFoldDB" id="A0A0V1FRI1"/>
<comment type="caution">
    <text evidence="1">The sequence shown here is derived from an EMBL/GenBank/DDBJ whole genome shotgun (WGS) entry which is preliminary data.</text>
</comment>
<proteinExistence type="predicted"/>
<sequence>MAAQVGVANETVKIQVTDPIELHNSVAIVQDEPSVHQRLGPVSYTLLCNSIGSVT</sequence>
<organism evidence="1 2">
    <name type="scientific">Trichinella pseudospiralis</name>
    <name type="common">Parasitic roundworm</name>
    <dbReference type="NCBI Taxonomy" id="6337"/>
    <lineage>
        <taxon>Eukaryota</taxon>
        <taxon>Metazoa</taxon>
        <taxon>Ecdysozoa</taxon>
        <taxon>Nematoda</taxon>
        <taxon>Enoplea</taxon>
        <taxon>Dorylaimia</taxon>
        <taxon>Trichinellida</taxon>
        <taxon>Trichinellidae</taxon>
        <taxon>Trichinella</taxon>
    </lineage>
</organism>
<evidence type="ECO:0000313" key="1">
    <source>
        <dbReference type="EMBL" id="KRY88594.1"/>
    </source>
</evidence>
<dbReference type="EMBL" id="JYDT01000040">
    <property type="protein sequence ID" value="KRY88594.1"/>
    <property type="molecule type" value="Genomic_DNA"/>
</dbReference>
<dbReference type="Proteomes" id="UP000054995">
    <property type="component" value="Unassembled WGS sequence"/>
</dbReference>
<gene>
    <name evidence="1" type="ORF">T4D_2010</name>
</gene>
<evidence type="ECO:0000313" key="2">
    <source>
        <dbReference type="Proteomes" id="UP000054995"/>
    </source>
</evidence>
<name>A0A0V1FRI1_TRIPS</name>
<protein>
    <submittedName>
        <fullName evidence="1">Uncharacterized protein</fullName>
    </submittedName>
</protein>
<reference evidence="1 2" key="1">
    <citation type="submission" date="2015-01" db="EMBL/GenBank/DDBJ databases">
        <title>Evolution of Trichinella species and genotypes.</title>
        <authorList>
            <person name="Korhonen P.K."/>
            <person name="Edoardo P."/>
            <person name="Giuseppe L.R."/>
            <person name="Gasser R.B."/>
        </authorList>
    </citation>
    <scope>NUCLEOTIDE SEQUENCE [LARGE SCALE GENOMIC DNA]</scope>
    <source>
        <strain evidence="1">ISS470</strain>
    </source>
</reference>
<accession>A0A0V1FRI1</accession>
<keyword evidence="2" id="KW-1185">Reference proteome</keyword>